<dbReference type="InterPro" id="IPR006311">
    <property type="entry name" value="TAT_signal"/>
</dbReference>
<keyword evidence="6" id="KW-0411">Iron-sulfur</keyword>
<evidence type="ECO:0000256" key="1">
    <source>
        <dbReference type="ARBA" id="ARBA00002494"/>
    </source>
</evidence>
<dbReference type="GO" id="GO:0016020">
    <property type="term" value="C:membrane"/>
    <property type="evidence" value="ECO:0007669"/>
    <property type="project" value="InterPro"/>
</dbReference>
<dbReference type="CDD" id="cd03467">
    <property type="entry name" value="Rieske"/>
    <property type="match status" value="1"/>
</dbReference>
<dbReference type="PROSITE" id="PS51257">
    <property type="entry name" value="PROKAR_LIPOPROTEIN"/>
    <property type="match status" value="1"/>
</dbReference>
<accession>A0A7W8ELU8</accession>
<keyword evidence="4" id="KW-0479">Metal-binding</keyword>
<evidence type="ECO:0000256" key="4">
    <source>
        <dbReference type="ARBA" id="ARBA00022723"/>
    </source>
</evidence>
<evidence type="ECO:0000256" key="2">
    <source>
        <dbReference type="ARBA" id="ARBA00015816"/>
    </source>
</evidence>
<evidence type="ECO:0000313" key="12">
    <source>
        <dbReference type="Proteomes" id="UP000568380"/>
    </source>
</evidence>
<dbReference type="InterPro" id="IPR036922">
    <property type="entry name" value="Rieske_2Fe-2S_sf"/>
</dbReference>
<evidence type="ECO:0000256" key="8">
    <source>
        <dbReference type="ARBA" id="ARBA00029586"/>
    </source>
</evidence>
<evidence type="ECO:0000256" key="7">
    <source>
        <dbReference type="ARBA" id="ARBA00023157"/>
    </source>
</evidence>
<comment type="cofactor">
    <cofactor evidence="9">
        <name>[2Fe-2S] cluster</name>
        <dbReference type="ChEBI" id="CHEBI:190135"/>
    </cofactor>
</comment>
<dbReference type="AlphaFoldDB" id="A0A7W8ELU8"/>
<dbReference type="GO" id="GO:0016705">
    <property type="term" value="F:oxidoreductase activity, acting on paired donors, with incorporation or reduction of molecular oxygen"/>
    <property type="evidence" value="ECO:0007669"/>
    <property type="project" value="UniProtKB-ARBA"/>
</dbReference>
<keyword evidence="3" id="KW-0001">2Fe-2S</keyword>
<keyword evidence="7" id="KW-1015">Disulfide bond</keyword>
<keyword evidence="12" id="KW-1185">Reference proteome</keyword>
<evidence type="ECO:0000256" key="6">
    <source>
        <dbReference type="ARBA" id="ARBA00023014"/>
    </source>
</evidence>
<dbReference type="Proteomes" id="UP000568380">
    <property type="component" value="Unassembled WGS sequence"/>
</dbReference>
<dbReference type="PROSITE" id="PS51296">
    <property type="entry name" value="RIESKE"/>
    <property type="match status" value="1"/>
</dbReference>
<dbReference type="GO" id="GO:0051537">
    <property type="term" value="F:2 iron, 2 sulfur cluster binding"/>
    <property type="evidence" value="ECO:0007669"/>
    <property type="project" value="UniProtKB-KW"/>
</dbReference>
<comment type="function">
    <text evidence="1">Iron-sulfur subunit of the cytochrome bc1 complex, an essential component of the respiratory electron transport chain required for ATP synthesis. The bc1 complex catalyzes the oxidation of menaquinol and the reduction of cytochrome c in the respiratory chain. The bc1 complex operates through a Q-cycle mechanism that couples electron transfer to generation of the proton gradient that drives ATP synthesis.</text>
</comment>
<dbReference type="Gene3D" id="2.102.10.10">
    <property type="entry name" value="Rieske [2Fe-2S] iron-sulphur domain"/>
    <property type="match status" value="1"/>
</dbReference>
<feature type="domain" description="Rieske" evidence="10">
    <location>
        <begin position="48"/>
        <end position="140"/>
    </location>
</feature>
<dbReference type="PANTHER" id="PTHR10134">
    <property type="entry name" value="CYTOCHROME B-C1 COMPLEX SUBUNIT RIESKE, MITOCHONDRIAL"/>
    <property type="match status" value="1"/>
</dbReference>
<dbReference type="SUPFAM" id="SSF50022">
    <property type="entry name" value="ISP domain"/>
    <property type="match status" value="1"/>
</dbReference>
<dbReference type="Pfam" id="PF00355">
    <property type="entry name" value="Rieske"/>
    <property type="match status" value="1"/>
</dbReference>
<comment type="caution">
    <text evidence="11">The sequence shown here is derived from an EMBL/GenBank/DDBJ whole genome shotgun (WGS) entry which is preliminary data.</text>
</comment>
<proteinExistence type="predicted"/>
<evidence type="ECO:0000313" key="11">
    <source>
        <dbReference type="EMBL" id="MBB5084279.1"/>
    </source>
</evidence>
<reference evidence="11 12" key="1">
    <citation type="submission" date="2020-08" db="EMBL/GenBank/DDBJ databases">
        <title>Genomic Encyclopedia of Type Strains, Phase IV (KMG-IV): sequencing the most valuable type-strain genomes for metagenomic binning, comparative biology and taxonomic classification.</title>
        <authorList>
            <person name="Goeker M."/>
        </authorList>
    </citation>
    <scope>NUCLEOTIDE SEQUENCE [LARGE SCALE GENOMIC DNA]</scope>
    <source>
        <strain evidence="11 12">DSM 45385</strain>
    </source>
</reference>
<dbReference type="InterPro" id="IPR017941">
    <property type="entry name" value="Rieske_2Fe-2S"/>
</dbReference>
<keyword evidence="5" id="KW-0408">Iron</keyword>
<organism evidence="11 12">
    <name type="scientific">Nonomuraea endophytica</name>
    <dbReference type="NCBI Taxonomy" id="714136"/>
    <lineage>
        <taxon>Bacteria</taxon>
        <taxon>Bacillati</taxon>
        <taxon>Actinomycetota</taxon>
        <taxon>Actinomycetes</taxon>
        <taxon>Streptosporangiales</taxon>
        <taxon>Streptosporangiaceae</taxon>
        <taxon>Nonomuraea</taxon>
    </lineage>
</organism>
<evidence type="ECO:0000256" key="5">
    <source>
        <dbReference type="ARBA" id="ARBA00023004"/>
    </source>
</evidence>
<dbReference type="PROSITE" id="PS51318">
    <property type="entry name" value="TAT"/>
    <property type="match status" value="1"/>
</dbReference>
<name>A0A7W8ELU8_9ACTN</name>
<dbReference type="InterPro" id="IPR005805">
    <property type="entry name" value="Rieske_Fe-S_prot_C"/>
</dbReference>
<dbReference type="GO" id="GO:0046872">
    <property type="term" value="F:metal ion binding"/>
    <property type="evidence" value="ECO:0007669"/>
    <property type="project" value="UniProtKB-KW"/>
</dbReference>
<evidence type="ECO:0000256" key="3">
    <source>
        <dbReference type="ARBA" id="ARBA00022714"/>
    </source>
</evidence>
<dbReference type="EMBL" id="JACHIN010000022">
    <property type="protein sequence ID" value="MBB5084279.1"/>
    <property type="molecule type" value="Genomic_DNA"/>
</dbReference>
<evidence type="ECO:0000259" key="10">
    <source>
        <dbReference type="PROSITE" id="PS51296"/>
    </source>
</evidence>
<sequence>MTSSERDVAMPEIGRRTVLGAAGVAACGVALAGCGGEAESAAPGIKGKEIAKAADVPVGGGKVISRWKIVVTQPTAGVYKAFSAACTHKGCAVASPKEGVMTCPCHGSEFDANDGKCLKGPATAPLAAYQVKVQGDGIIIV</sequence>
<dbReference type="InterPro" id="IPR014349">
    <property type="entry name" value="Rieske_Fe-S_prot"/>
</dbReference>
<gene>
    <name evidence="11" type="ORF">HNR40_009788</name>
</gene>
<dbReference type="GO" id="GO:0004497">
    <property type="term" value="F:monooxygenase activity"/>
    <property type="evidence" value="ECO:0007669"/>
    <property type="project" value="UniProtKB-ARBA"/>
</dbReference>
<evidence type="ECO:0000256" key="9">
    <source>
        <dbReference type="ARBA" id="ARBA00034078"/>
    </source>
</evidence>
<dbReference type="FunFam" id="2.102.10.10:FF:000016">
    <property type="entry name" value="Nitrite reductase/ring-hydroxylating ferredoxin subunit"/>
    <property type="match status" value="1"/>
</dbReference>
<protein>
    <recommendedName>
        <fullName evidence="2">Cytochrome bc1 complex Rieske iron-sulfur subunit</fullName>
    </recommendedName>
    <alternativeName>
        <fullName evidence="8">Cytochrome bc1 reductase complex subunit QcrA</fullName>
    </alternativeName>
</protein>
<dbReference type="RefSeq" id="WP_184974081.1">
    <property type="nucleotide sequence ID" value="NZ_JACHIN010000022.1"/>
</dbReference>
<dbReference type="PRINTS" id="PR00162">
    <property type="entry name" value="RIESKE"/>
</dbReference>